<reference evidence="1 2" key="1">
    <citation type="submission" date="2016-02" db="EMBL/GenBank/DDBJ databases">
        <title>Genome analysis of coral dinoflagellate symbionts highlights evolutionary adaptations to a symbiotic lifestyle.</title>
        <authorList>
            <person name="Aranda M."/>
            <person name="Li Y."/>
            <person name="Liew Y.J."/>
            <person name="Baumgarten S."/>
            <person name="Simakov O."/>
            <person name="Wilson M."/>
            <person name="Piel J."/>
            <person name="Ashoor H."/>
            <person name="Bougouffa S."/>
            <person name="Bajic V.B."/>
            <person name="Ryu T."/>
            <person name="Ravasi T."/>
            <person name="Bayer T."/>
            <person name="Micklem G."/>
            <person name="Kim H."/>
            <person name="Bhak J."/>
            <person name="Lajeunesse T.C."/>
            <person name="Voolstra C.R."/>
        </authorList>
    </citation>
    <scope>NUCLEOTIDE SEQUENCE [LARGE SCALE GENOMIC DNA]</scope>
    <source>
        <strain evidence="1 2">CCMP2467</strain>
    </source>
</reference>
<gene>
    <name evidence="1" type="ORF">AK812_SmicGene30293</name>
</gene>
<dbReference type="OrthoDB" id="10395482at2759"/>
<dbReference type="AlphaFoldDB" id="A0A1Q9CZQ6"/>
<proteinExistence type="predicted"/>
<sequence>MNRSSSVPPSKLRQDVAAARLTALEFEKTGALFSTLSRSSSKRTGTSNGHRHSWAPALEHMLLPPLAKGSTRHRAPTPAMGDRQLQLQASARRRLLRHHLDLEAAEAYGQKLLGEDSWVERLFVESDGPACDYLWPAEFAALGFRFEQALGGFQGRFRWDFVVADENLEGRIGLRQWRSYAGKLTEAFGETRCRVAAERVLGSRKAENRKKVKNINIFDGFDADASLRLLDVCSKGNKDSNLLINVQSALTAKADPNAGLASPSFNDYTPLIFLSMSAPGSNMSQEFCQLQADLADVRTPGIKRESALASLAAAVSDPASPSYGHYATPPAHIVAHGDAVVLTVSDFFATYDLGALLVGNRSLAAAPAEALPLEANLLLTPPAPQRHVLPMDFARTDQGRTAVGPANGELVSERETMRELVSERETMRELVSERETMRELVSERETMRELVSERETMRELVSERETMRELVSERETMRN</sequence>
<comment type="caution">
    <text evidence="1">The sequence shown here is derived from an EMBL/GenBank/DDBJ whole genome shotgun (WGS) entry which is preliminary data.</text>
</comment>
<dbReference type="Proteomes" id="UP000186817">
    <property type="component" value="Unassembled WGS sequence"/>
</dbReference>
<evidence type="ECO:0000313" key="1">
    <source>
        <dbReference type="EMBL" id="OLP88397.1"/>
    </source>
</evidence>
<organism evidence="1 2">
    <name type="scientific">Symbiodinium microadriaticum</name>
    <name type="common">Dinoflagellate</name>
    <name type="synonym">Zooxanthella microadriatica</name>
    <dbReference type="NCBI Taxonomy" id="2951"/>
    <lineage>
        <taxon>Eukaryota</taxon>
        <taxon>Sar</taxon>
        <taxon>Alveolata</taxon>
        <taxon>Dinophyceae</taxon>
        <taxon>Suessiales</taxon>
        <taxon>Symbiodiniaceae</taxon>
        <taxon>Symbiodinium</taxon>
    </lineage>
</organism>
<keyword evidence="2" id="KW-1185">Reference proteome</keyword>
<accession>A0A1Q9CZQ6</accession>
<name>A0A1Q9CZQ6_SYMMI</name>
<dbReference type="EMBL" id="LSRX01000817">
    <property type="protein sequence ID" value="OLP88397.1"/>
    <property type="molecule type" value="Genomic_DNA"/>
</dbReference>
<protein>
    <submittedName>
        <fullName evidence="1">Uncharacterized protein</fullName>
    </submittedName>
</protein>
<evidence type="ECO:0000313" key="2">
    <source>
        <dbReference type="Proteomes" id="UP000186817"/>
    </source>
</evidence>